<dbReference type="NCBIfam" id="NF041196">
    <property type="entry name" value="ScbR_bind_reg"/>
    <property type="match status" value="1"/>
</dbReference>
<dbReference type="SUPFAM" id="SSF46689">
    <property type="entry name" value="Homeodomain-like"/>
    <property type="match status" value="1"/>
</dbReference>
<gene>
    <name evidence="7" type="ORF">IHE55_29225</name>
</gene>
<keyword evidence="1" id="KW-0805">Transcription regulation</keyword>
<dbReference type="InterPro" id="IPR001647">
    <property type="entry name" value="HTH_TetR"/>
</dbReference>
<organism evidence="7 8">
    <name type="scientific">Streptomyces pactum</name>
    <dbReference type="NCBI Taxonomy" id="68249"/>
    <lineage>
        <taxon>Bacteria</taxon>
        <taxon>Bacillati</taxon>
        <taxon>Actinomycetota</taxon>
        <taxon>Actinomycetes</taxon>
        <taxon>Kitasatosporales</taxon>
        <taxon>Streptomycetaceae</taxon>
        <taxon>Streptomyces</taxon>
    </lineage>
</organism>
<dbReference type="PROSITE" id="PS50977">
    <property type="entry name" value="HTH_TETR_2"/>
    <property type="match status" value="1"/>
</dbReference>
<dbReference type="PANTHER" id="PTHR47506">
    <property type="entry name" value="TRANSCRIPTIONAL REGULATORY PROTEIN"/>
    <property type="match status" value="1"/>
</dbReference>
<dbReference type="PANTHER" id="PTHR47506:SF1">
    <property type="entry name" value="HTH-TYPE TRANSCRIPTIONAL REGULATOR YJDC"/>
    <property type="match status" value="1"/>
</dbReference>
<name>A0ABS0NUD1_9ACTN</name>
<dbReference type="EMBL" id="JACYXC010000002">
    <property type="protein sequence ID" value="MBH5338644.1"/>
    <property type="molecule type" value="Genomic_DNA"/>
</dbReference>
<keyword evidence="8" id="KW-1185">Reference proteome</keyword>
<evidence type="ECO:0000313" key="8">
    <source>
        <dbReference type="Proteomes" id="UP000807371"/>
    </source>
</evidence>
<dbReference type="Pfam" id="PF00440">
    <property type="entry name" value="TetR_N"/>
    <property type="match status" value="1"/>
</dbReference>
<dbReference type="PRINTS" id="PR00455">
    <property type="entry name" value="HTHTETR"/>
</dbReference>
<keyword evidence="2 4" id="KW-0238">DNA-binding</keyword>
<evidence type="ECO:0000313" key="7">
    <source>
        <dbReference type="EMBL" id="MBH5338644.1"/>
    </source>
</evidence>
<feature type="domain" description="HTH tetR-type" evidence="6">
    <location>
        <begin position="6"/>
        <end position="66"/>
    </location>
</feature>
<evidence type="ECO:0000256" key="4">
    <source>
        <dbReference type="PROSITE-ProRule" id="PRU00335"/>
    </source>
</evidence>
<dbReference type="SUPFAM" id="SSF48498">
    <property type="entry name" value="Tetracyclin repressor-like, C-terminal domain"/>
    <property type="match status" value="1"/>
</dbReference>
<dbReference type="RefSeq" id="WP_197992434.1">
    <property type="nucleotide sequence ID" value="NZ_JACYXC010000002.1"/>
</dbReference>
<protein>
    <submittedName>
        <fullName evidence="7">TetR/AcrR family transcriptional regulator</fullName>
    </submittedName>
</protein>
<dbReference type="Gene3D" id="1.10.357.10">
    <property type="entry name" value="Tetracycline Repressor, domain 2"/>
    <property type="match status" value="1"/>
</dbReference>
<dbReference type="InterPro" id="IPR054126">
    <property type="entry name" value="CprB_TetR_C"/>
</dbReference>
<evidence type="ECO:0000256" key="1">
    <source>
        <dbReference type="ARBA" id="ARBA00023015"/>
    </source>
</evidence>
<dbReference type="Proteomes" id="UP000807371">
    <property type="component" value="Unassembled WGS sequence"/>
</dbReference>
<comment type="caution">
    <text evidence="7">The sequence shown here is derived from an EMBL/GenBank/DDBJ whole genome shotgun (WGS) entry which is preliminary data.</text>
</comment>
<evidence type="ECO:0000256" key="3">
    <source>
        <dbReference type="ARBA" id="ARBA00023163"/>
    </source>
</evidence>
<evidence type="ECO:0000256" key="2">
    <source>
        <dbReference type="ARBA" id="ARBA00023125"/>
    </source>
</evidence>
<evidence type="ECO:0000256" key="5">
    <source>
        <dbReference type="SAM" id="MobiDB-lite"/>
    </source>
</evidence>
<accession>A0ABS0NUD1</accession>
<keyword evidence="3" id="KW-0804">Transcription</keyword>
<dbReference type="InterPro" id="IPR009057">
    <property type="entry name" value="Homeodomain-like_sf"/>
</dbReference>
<feature type="compositionally biased region" description="Pro residues" evidence="5">
    <location>
        <begin position="227"/>
        <end position="255"/>
    </location>
</feature>
<evidence type="ECO:0000259" key="6">
    <source>
        <dbReference type="PROSITE" id="PS50977"/>
    </source>
</evidence>
<dbReference type="InterPro" id="IPR036271">
    <property type="entry name" value="Tet_transcr_reg_TetR-rel_C_sf"/>
</dbReference>
<dbReference type="Pfam" id="PF21935">
    <property type="entry name" value="TetR_C_45"/>
    <property type="match status" value="1"/>
</dbReference>
<feature type="region of interest" description="Disordered" evidence="5">
    <location>
        <begin position="211"/>
        <end position="255"/>
    </location>
</feature>
<feature type="DNA-binding region" description="H-T-H motif" evidence="4">
    <location>
        <begin position="29"/>
        <end position="48"/>
    </location>
</feature>
<feature type="compositionally biased region" description="Low complexity" evidence="5">
    <location>
        <begin position="211"/>
        <end position="226"/>
    </location>
</feature>
<reference evidence="7 8" key="1">
    <citation type="submission" date="2020-09" db="EMBL/GenBank/DDBJ databases">
        <title>Biosynthesis of the nuclear factor of activated T cells inhibitor NFAT-133 and its congeners in Streptomyces pactum.</title>
        <authorList>
            <person name="Zhou W."/>
            <person name="Posri P."/>
            <person name="Abugrain M.E."/>
            <person name="Weisberg A.J."/>
            <person name="Chang J.H."/>
            <person name="Mahmud T."/>
        </authorList>
    </citation>
    <scope>NUCLEOTIDE SEQUENCE [LARGE SCALE GENOMIC DNA]</scope>
    <source>
        <strain evidence="7 8">ATCC 27456</strain>
    </source>
</reference>
<proteinExistence type="predicted"/>
<dbReference type="InterPro" id="IPR047923">
    <property type="entry name" value="ArpA-like"/>
</dbReference>
<sequence length="255" mass="27208">MQERAETTRKAVLEAAAHLFFERGYVATSISDITALSGRTSGAIYFHYGNKEQLALAVVQAHFATWPEVIGRYTTAPGPALERLVRLSFAVAREFRDNIVVRAGARLWSERRAIAVAMPPPFVDWIDTVERILVQAGEEGELAVHADPRRDAHSVVAAFFGLHTVSDALDSRLLIEERLADLWRLLLPGLQACPAAEHLLRRARGPVPVRATGAGAVPAPAADAAPEPGPVPGAGPLPQGRPLPDAAPVPGAAPA</sequence>